<reference evidence="1 2" key="1">
    <citation type="submission" date="2020-02" db="EMBL/GenBank/DDBJ databases">
        <authorList>
            <person name="Criscuolo A."/>
        </authorList>
    </citation>
    <scope>NUCLEOTIDE SEQUENCE [LARGE SCALE GENOMIC DNA]</scope>
    <source>
        <strain evidence="1">CIP105534</strain>
    </source>
</reference>
<proteinExistence type="predicted"/>
<dbReference type="Gene3D" id="2.60.40.1120">
    <property type="entry name" value="Carboxypeptidase-like, regulatory domain"/>
    <property type="match status" value="1"/>
</dbReference>
<organism evidence="1 2">
    <name type="scientific">Flavobacterium bizetiae</name>
    <dbReference type="NCBI Taxonomy" id="2704140"/>
    <lineage>
        <taxon>Bacteria</taxon>
        <taxon>Pseudomonadati</taxon>
        <taxon>Bacteroidota</taxon>
        <taxon>Flavobacteriia</taxon>
        <taxon>Flavobacteriales</taxon>
        <taxon>Flavobacteriaceae</taxon>
        <taxon>Flavobacterium</taxon>
    </lineage>
</organism>
<dbReference type="InterPro" id="IPR008969">
    <property type="entry name" value="CarboxyPept-like_regulatory"/>
</dbReference>
<name>A0A6J4GHI3_9FLAO</name>
<dbReference type="EMBL" id="CADCSU010000065">
    <property type="protein sequence ID" value="CAA9196971.1"/>
    <property type="molecule type" value="Genomic_DNA"/>
</dbReference>
<dbReference type="Proteomes" id="UP000479938">
    <property type="component" value="Unassembled WGS sequence"/>
</dbReference>
<sequence>MLFVLLLCSCTTNTFSGYVYDYDTEHPIKNVQIDSNGNQTETDSSGYFSIQVKPNKICKIVLRKEGYATKIVNRKPDSLGVFSKKNLRNVRIYLFDKDSDLSH</sequence>
<dbReference type="AlphaFoldDB" id="A0A6J4GHI3"/>
<keyword evidence="2" id="KW-1185">Reference proteome</keyword>
<protein>
    <recommendedName>
        <fullName evidence="3">TonB-dependent receptor SusC</fullName>
    </recommendedName>
</protein>
<evidence type="ECO:0000313" key="1">
    <source>
        <dbReference type="EMBL" id="CAA9196971.1"/>
    </source>
</evidence>
<evidence type="ECO:0000313" key="2">
    <source>
        <dbReference type="Proteomes" id="UP000479938"/>
    </source>
</evidence>
<dbReference type="SUPFAM" id="SSF49464">
    <property type="entry name" value="Carboxypeptidase regulatory domain-like"/>
    <property type="match status" value="1"/>
</dbReference>
<evidence type="ECO:0008006" key="3">
    <source>
        <dbReference type="Google" id="ProtNLM"/>
    </source>
</evidence>
<gene>
    <name evidence="1" type="ORF">FLA105534_01407</name>
</gene>
<accession>A0A6J4GHI3</accession>